<feature type="domain" description="Epidermal growth factor-like" evidence="6">
    <location>
        <begin position="1"/>
        <end position="20"/>
    </location>
</feature>
<gene>
    <name evidence="8" type="ORF">NDU88_004639</name>
</gene>
<evidence type="ECO:0008006" key="10">
    <source>
        <dbReference type="Google" id="ProtNLM"/>
    </source>
</evidence>
<dbReference type="GO" id="GO:0007229">
    <property type="term" value="P:integrin-mediated signaling pathway"/>
    <property type="evidence" value="ECO:0007669"/>
    <property type="project" value="TreeGrafter"/>
</dbReference>
<dbReference type="PROSITE" id="PS52047">
    <property type="entry name" value="I_EGF_2"/>
    <property type="match status" value="1"/>
</dbReference>
<dbReference type="GO" id="GO:0009986">
    <property type="term" value="C:cell surface"/>
    <property type="evidence" value="ECO:0007669"/>
    <property type="project" value="TreeGrafter"/>
</dbReference>
<dbReference type="SUPFAM" id="SSF57196">
    <property type="entry name" value="EGF/Laminin"/>
    <property type="match status" value="2"/>
</dbReference>
<evidence type="ECO:0000256" key="1">
    <source>
        <dbReference type="ARBA" id="ARBA00022536"/>
    </source>
</evidence>
<organism evidence="8 9">
    <name type="scientific">Pleurodeles waltl</name>
    <name type="common">Iberian ribbed newt</name>
    <dbReference type="NCBI Taxonomy" id="8319"/>
    <lineage>
        <taxon>Eukaryota</taxon>
        <taxon>Metazoa</taxon>
        <taxon>Chordata</taxon>
        <taxon>Craniata</taxon>
        <taxon>Vertebrata</taxon>
        <taxon>Euteleostomi</taxon>
        <taxon>Amphibia</taxon>
        <taxon>Batrachia</taxon>
        <taxon>Caudata</taxon>
        <taxon>Salamandroidea</taxon>
        <taxon>Salamandridae</taxon>
        <taxon>Pleurodelinae</taxon>
        <taxon>Pleurodeles</taxon>
    </lineage>
</organism>
<keyword evidence="3" id="KW-0677">Repeat</keyword>
<dbReference type="GO" id="GO:0098609">
    <property type="term" value="P:cell-cell adhesion"/>
    <property type="evidence" value="ECO:0007669"/>
    <property type="project" value="TreeGrafter"/>
</dbReference>
<dbReference type="Pfam" id="PF23105">
    <property type="entry name" value="EGF_integrin"/>
    <property type="match status" value="1"/>
</dbReference>
<evidence type="ECO:0000256" key="3">
    <source>
        <dbReference type="ARBA" id="ARBA00022737"/>
    </source>
</evidence>
<feature type="domain" description="Integrin beta epidermal growth factor-like" evidence="7">
    <location>
        <begin position="33"/>
        <end position="71"/>
    </location>
</feature>
<name>A0AAV7NT22_PLEWA</name>
<evidence type="ECO:0000256" key="2">
    <source>
        <dbReference type="ARBA" id="ARBA00022729"/>
    </source>
</evidence>
<accession>A0AAV7NT22</accession>
<dbReference type="Pfam" id="PF07974">
    <property type="entry name" value="EGF_2"/>
    <property type="match status" value="1"/>
</dbReference>
<keyword evidence="2" id="KW-0732">Signal</keyword>
<dbReference type="InterPro" id="IPR015812">
    <property type="entry name" value="Integrin_bsu"/>
</dbReference>
<dbReference type="GO" id="GO:0007160">
    <property type="term" value="P:cell-matrix adhesion"/>
    <property type="evidence" value="ECO:0007669"/>
    <property type="project" value="TreeGrafter"/>
</dbReference>
<dbReference type="GO" id="GO:0005925">
    <property type="term" value="C:focal adhesion"/>
    <property type="evidence" value="ECO:0007669"/>
    <property type="project" value="TreeGrafter"/>
</dbReference>
<comment type="caution">
    <text evidence="8">The sequence shown here is derived from an EMBL/GenBank/DDBJ whole genome shotgun (WGS) entry which is preliminary data.</text>
</comment>
<dbReference type="PROSITE" id="PS00243">
    <property type="entry name" value="I_EGF_1"/>
    <property type="match status" value="1"/>
</dbReference>
<dbReference type="GO" id="GO:0033627">
    <property type="term" value="P:cell adhesion mediated by integrin"/>
    <property type="evidence" value="ECO:0007669"/>
    <property type="project" value="TreeGrafter"/>
</dbReference>
<dbReference type="InterPro" id="IPR057243">
    <property type="entry name" value="Integrin_I-EGF_CS"/>
</dbReference>
<dbReference type="FunFam" id="2.10.25.10:FF:000249">
    <property type="entry name" value="Integrin subunit beta like 1"/>
    <property type="match status" value="1"/>
</dbReference>
<dbReference type="InterPro" id="IPR013111">
    <property type="entry name" value="EGF_extracell"/>
</dbReference>
<feature type="non-terminal residue" evidence="8">
    <location>
        <position position="86"/>
    </location>
</feature>
<sequence length="86" mass="9486">HGICSCGRCICEDGWFGKLCQNVRKCNMTEEESKGSCESADEILCSGKGSCHCGKCICSPQEWYISGEFCECDDRDCDKHDGLICT</sequence>
<evidence type="ECO:0000256" key="4">
    <source>
        <dbReference type="ARBA" id="ARBA00023157"/>
    </source>
</evidence>
<evidence type="ECO:0000259" key="6">
    <source>
        <dbReference type="Pfam" id="PF07974"/>
    </source>
</evidence>
<dbReference type="Gene3D" id="2.10.25.10">
    <property type="entry name" value="Laminin"/>
    <property type="match status" value="2"/>
</dbReference>
<dbReference type="PANTHER" id="PTHR10082">
    <property type="entry name" value="INTEGRIN BETA SUBUNIT"/>
    <property type="match status" value="1"/>
</dbReference>
<dbReference type="EMBL" id="JANPWB010000012">
    <property type="protein sequence ID" value="KAJ1116428.1"/>
    <property type="molecule type" value="Genomic_DNA"/>
</dbReference>
<keyword evidence="4" id="KW-1015">Disulfide bond</keyword>
<dbReference type="AlphaFoldDB" id="A0AAV7NT22"/>
<dbReference type="InterPro" id="IPR057073">
    <property type="entry name" value="EGF_integrin_2"/>
</dbReference>
<keyword evidence="9" id="KW-1185">Reference proteome</keyword>
<feature type="non-terminal residue" evidence="8">
    <location>
        <position position="1"/>
    </location>
</feature>
<evidence type="ECO:0000313" key="9">
    <source>
        <dbReference type="Proteomes" id="UP001066276"/>
    </source>
</evidence>
<evidence type="ECO:0000313" key="8">
    <source>
        <dbReference type="EMBL" id="KAJ1116428.1"/>
    </source>
</evidence>
<dbReference type="Proteomes" id="UP001066276">
    <property type="component" value="Chromosome 8"/>
</dbReference>
<dbReference type="GO" id="GO:0008305">
    <property type="term" value="C:integrin complex"/>
    <property type="evidence" value="ECO:0007669"/>
    <property type="project" value="TreeGrafter"/>
</dbReference>
<keyword evidence="5" id="KW-0325">Glycoprotein</keyword>
<reference evidence="8" key="1">
    <citation type="journal article" date="2022" name="bioRxiv">
        <title>Sequencing and chromosome-scale assembly of the giantPleurodeles waltlgenome.</title>
        <authorList>
            <person name="Brown T."/>
            <person name="Elewa A."/>
            <person name="Iarovenko S."/>
            <person name="Subramanian E."/>
            <person name="Araus A.J."/>
            <person name="Petzold A."/>
            <person name="Susuki M."/>
            <person name="Suzuki K.-i.T."/>
            <person name="Hayashi T."/>
            <person name="Toyoda A."/>
            <person name="Oliveira C."/>
            <person name="Osipova E."/>
            <person name="Leigh N.D."/>
            <person name="Simon A."/>
            <person name="Yun M.H."/>
        </authorList>
    </citation>
    <scope>NUCLEOTIDE SEQUENCE</scope>
    <source>
        <strain evidence="8">20211129_DDA</strain>
        <tissue evidence="8">Liver</tissue>
    </source>
</reference>
<dbReference type="GO" id="GO:0016477">
    <property type="term" value="P:cell migration"/>
    <property type="evidence" value="ECO:0007669"/>
    <property type="project" value="TreeGrafter"/>
</dbReference>
<dbReference type="PANTHER" id="PTHR10082:SF3">
    <property type="entry name" value="INTEGRIN BETA-LIKE PROTEIN 1"/>
    <property type="match status" value="1"/>
</dbReference>
<evidence type="ECO:0000259" key="7">
    <source>
        <dbReference type="Pfam" id="PF23105"/>
    </source>
</evidence>
<evidence type="ECO:0000256" key="5">
    <source>
        <dbReference type="ARBA" id="ARBA00023180"/>
    </source>
</evidence>
<keyword evidence="1" id="KW-0245">EGF-like domain</keyword>
<proteinExistence type="predicted"/>
<protein>
    <recommendedName>
        <fullName evidence="10">Integrin beta-like 1</fullName>
    </recommendedName>
</protein>
<dbReference type="GO" id="GO:0005178">
    <property type="term" value="F:integrin binding"/>
    <property type="evidence" value="ECO:0007669"/>
    <property type="project" value="TreeGrafter"/>
</dbReference>